<keyword evidence="2" id="KW-1185">Reference proteome</keyword>
<name>A0A7Z2ZMW3_9BACL</name>
<sequence>MLFRDPILEGIRTGSIDVAFRLWNKPRVHAGTQLRTPIGVVEIMAIEAVSEGDIADEEIARAGYASRQEMRKELGKFGGTTMYRIALRYAGSDPRETLREQDELTDSELAELRNKLEKMDKLSRRGPWTFEMLWIIGKYPGLRATELADHIGWEPDKFKIYVRKLKELGLTISLGTGYKISPRGEIAMKRYRNEDMC</sequence>
<protein>
    <submittedName>
        <fullName evidence="1">ASCH domain-containing protein</fullName>
    </submittedName>
</protein>
<dbReference type="EMBL" id="CP051680">
    <property type="protein sequence ID" value="QJD85429.1"/>
    <property type="molecule type" value="Genomic_DNA"/>
</dbReference>
<organism evidence="1 2">
    <name type="scientific">Cohnella herbarum</name>
    <dbReference type="NCBI Taxonomy" id="2728023"/>
    <lineage>
        <taxon>Bacteria</taxon>
        <taxon>Bacillati</taxon>
        <taxon>Bacillota</taxon>
        <taxon>Bacilli</taxon>
        <taxon>Bacillales</taxon>
        <taxon>Paenibacillaceae</taxon>
        <taxon>Cohnella</taxon>
    </lineage>
</organism>
<reference evidence="1 2" key="1">
    <citation type="submission" date="2020-04" db="EMBL/GenBank/DDBJ databases">
        <title>Genome sequencing of novel species.</title>
        <authorList>
            <person name="Heo J."/>
            <person name="Kim S.-J."/>
            <person name="Kim J.-S."/>
            <person name="Hong S.-B."/>
            <person name="Kwon S.-W."/>
        </authorList>
    </citation>
    <scope>NUCLEOTIDE SEQUENCE [LARGE SCALE GENOMIC DNA]</scope>
    <source>
        <strain evidence="1 2">MFER-1</strain>
    </source>
</reference>
<proteinExistence type="predicted"/>
<dbReference type="AlphaFoldDB" id="A0A7Z2ZMW3"/>
<dbReference type="RefSeq" id="WP_169281691.1">
    <property type="nucleotide sequence ID" value="NZ_CP051680.1"/>
</dbReference>
<evidence type="ECO:0000313" key="1">
    <source>
        <dbReference type="EMBL" id="QJD85429.1"/>
    </source>
</evidence>
<dbReference type="KEGG" id="cheb:HH215_21105"/>
<evidence type="ECO:0000313" key="2">
    <source>
        <dbReference type="Proteomes" id="UP000502248"/>
    </source>
</evidence>
<dbReference type="SUPFAM" id="SSF46785">
    <property type="entry name" value="Winged helix' DNA-binding domain"/>
    <property type="match status" value="1"/>
</dbReference>
<accession>A0A7Z2ZMW3</accession>
<dbReference type="InterPro" id="IPR036390">
    <property type="entry name" value="WH_DNA-bd_sf"/>
</dbReference>
<dbReference type="Proteomes" id="UP000502248">
    <property type="component" value="Chromosome"/>
</dbReference>
<gene>
    <name evidence="1" type="ORF">HH215_21105</name>
</gene>